<dbReference type="PROSITE" id="PS51737">
    <property type="entry name" value="RECOMBINASE_DNA_BIND"/>
    <property type="match status" value="1"/>
</dbReference>
<keyword evidence="1" id="KW-0229">DNA integration</keyword>
<dbReference type="AlphaFoldDB" id="A0A1S9TRJ7"/>
<evidence type="ECO:0000256" key="4">
    <source>
        <dbReference type="PIRSR" id="PIRSR606118-50"/>
    </source>
</evidence>
<comment type="caution">
    <text evidence="9">The sequence shown here is derived from an EMBL/GenBank/DDBJ whole genome shotgun (WGS) entry which is preliminary data.</text>
</comment>
<dbReference type="InterPro" id="IPR025827">
    <property type="entry name" value="Zn_ribbon_recom_dom"/>
</dbReference>
<dbReference type="SUPFAM" id="SSF53041">
    <property type="entry name" value="Resolvase-like"/>
    <property type="match status" value="1"/>
</dbReference>
<evidence type="ECO:0000313" key="10">
    <source>
        <dbReference type="Proteomes" id="UP000190906"/>
    </source>
</evidence>
<dbReference type="InterPro" id="IPR011109">
    <property type="entry name" value="DNA_bind_recombinase_dom"/>
</dbReference>
<reference evidence="9 10" key="1">
    <citation type="submission" date="2017-01" db="EMBL/GenBank/DDBJ databases">
        <title>Bacillus cereus isolates.</title>
        <authorList>
            <person name="Beno S.M."/>
        </authorList>
    </citation>
    <scope>NUCLEOTIDE SEQUENCE [LARGE SCALE GENOMIC DNA]</scope>
    <source>
        <strain evidence="9 10">FSL H8-0485</strain>
    </source>
</reference>
<feature type="domain" description="Resolvase/invertase-type recombinase catalytic" evidence="7">
    <location>
        <begin position="7"/>
        <end position="155"/>
    </location>
</feature>
<dbReference type="PANTHER" id="PTHR30461">
    <property type="entry name" value="DNA-INVERTASE FROM LAMBDOID PROPHAGE"/>
    <property type="match status" value="1"/>
</dbReference>
<dbReference type="InterPro" id="IPR050639">
    <property type="entry name" value="SSR_resolvase"/>
</dbReference>
<dbReference type="InterPro" id="IPR038109">
    <property type="entry name" value="DNA_bind_recomb_sf"/>
</dbReference>
<feature type="active site" description="O-(5'-phospho-DNA)-serine intermediate" evidence="4 5">
    <location>
        <position position="15"/>
    </location>
</feature>
<evidence type="ECO:0000256" key="1">
    <source>
        <dbReference type="ARBA" id="ARBA00022908"/>
    </source>
</evidence>
<dbReference type="Gene3D" id="3.90.1750.20">
    <property type="entry name" value="Putative Large Serine Recombinase, Chain B, Domain 2"/>
    <property type="match status" value="1"/>
</dbReference>
<dbReference type="InterPro" id="IPR006118">
    <property type="entry name" value="Recombinase_CS"/>
</dbReference>
<dbReference type="PANTHER" id="PTHR30461:SF23">
    <property type="entry name" value="DNA RECOMBINASE-RELATED"/>
    <property type="match status" value="1"/>
</dbReference>
<organism evidence="9 10">
    <name type="scientific">Bacillus cereus</name>
    <dbReference type="NCBI Taxonomy" id="1396"/>
    <lineage>
        <taxon>Bacteria</taxon>
        <taxon>Bacillati</taxon>
        <taxon>Bacillota</taxon>
        <taxon>Bacilli</taxon>
        <taxon>Bacillales</taxon>
        <taxon>Bacillaceae</taxon>
        <taxon>Bacillus</taxon>
        <taxon>Bacillus cereus group</taxon>
    </lineage>
</organism>
<keyword evidence="2" id="KW-0238">DNA-binding</keyword>
<dbReference type="CDD" id="cd03768">
    <property type="entry name" value="SR_ResInv"/>
    <property type="match status" value="1"/>
</dbReference>
<evidence type="ECO:0000256" key="6">
    <source>
        <dbReference type="SAM" id="Coils"/>
    </source>
</evidence>
<evidence type="ECO:0000313" key="9">
    <source>
        <dbReference type="EMBL" id="OOR12547.1"/>
    </source>
</evidence>
<sequence>MNHSKRKVAIYIRVSTEEQANEGFSLGAQEDYLKQYANTKGYEVYDIYIDDGYSGKDYNRPEIQRLFKDLYQEKFTGILVKSVDRISRRVSDVTKLIDDVLTPRKCYVLVSDNNLDSSTTGGTAFIQLLATFAEYERSMIVQRVKAGMSKRAELGYWNGGRVLGYDVKNKELKINKEEAEIVRKIFHLRAEGKGYKSIAIVLNQQGFKTKGGKLFSICTIKTILENPLYIGYCRWGQHKNWSVERRKGKTDEYNFIKGKHEPIVSEDLWKKVQGVNYAHKKSISKNRNFNGEFVLSGILRCPSCGAGMVMCKTQKRDKSGYHLYYMCQAFHSKGKLACKSNLIRKEDIEEKVLQCINKIILIPSIVDKTFERIQEKKERGMESVKSDLLYINEELKRRKQFIKKLNKDYFDEKIRVEAYTELSEPLRKEIDELESEKSKLDRKIESAEIPITKEMVIKALENFTNLYENATYEQKKSLLRAIIKKIEVQPNRKEIKRITYWFDCDNGQDDALLVSKEGRTVS</sequence>
<keyword evidence="3" id="KW-0233">DNA recombination</keyword>
<gene>
    <name evidence="9" type="ORF">BW897_12655</name>
</gene>
<protein>
    <submittedName>
        <fullName evidence="9">DNA recombinase</fullName>
    </submittedName>
</protein>
<dbReference type="Pfam" id="PF00239">
    <property type="entry name" value="Resolvase"/>
    <property type="match status" value="1"/>
</dbReference>
<dbReference type="PROSITE" id="PS00397">
    <property type="entry name" value="RECOMBINASES_1"/>
    <property type="match status" value="1"/>
</dbReference>
<feature type="domain" description="Recombinase" evidence="8">
    <location>
        <begin position="162"/>
        <end position="282"/>
    </location>
</feature>
<evidence type="ECO:0000256" key="2">
    <source>
        <dbReference type="ARBA" id="ARBA00023125"/>
    </source>
</evidence>
<dbReference type="GO" id="GO:0000150">
    <property type="term" value="F:DNA strand exchange activity"/>
    <property type="evidence" value="ECO:0007669"/>
    <property type="project" value="InterPro"/>
</dbReference>
<dbReference type="PROSITE" id="PS51736">
    <property type="entry name" value="RECOMBINASES_3"/>
    <property type="match status" value="1"/>
</dbReference>
<dbReference type="GO" id="GO:0003677">
    <property type="term" value="F:DNA binding"/>
    <property type="evidence" value="ECO:0007669"/>
    <property type="project" value="UniProtKB-KW"/>
</dbReference>
<dbReference type="GO" id="GO:0015074">
    <property type="term" value="P:DNA integration"/>
    <property type="evidence" value="ECO:0007669"/>
    <property type="project" value="UniProtKB-KW"/>
</dbReference>
<dbReference type="RefSeq" id="WP_078204739.1">
    <property type="nucleotide sequence ID" value="NZ_MUAJ01000008.1"/>
</dbReference>
<evidence type="ECO:0000256" key="5">
    <source>
        <dbReference type="PROSITE-ProRule" id="PRU10137"/>
    </source>
</evidence>
<dbReference type="InterPro" id="IPR036162">
    <property type="entry name" value="Resolvase-like_N_sf"/>
</dbReference>
<evidence type="ECO:0000259" key="8">
    <source>
        <dbReference type="PROSITE" id="PS51737"/>
    </source>
</evidence>
<accession>A0A1S9TRJ7</accession>
<name>A0A1S9TRJ7_BACCE</name>
<dbReference type="EMBL" id="MUAJ01000008">
    <property type="protein sequence ID" value="OOR12547.1"/>
    <property type="molecule type" value="Genomic_DNA"/>
</dbReference>
<feature type="coiled-coil region" evidence="6">
    <location>
        <begin position="392"/>
        <end position="450"/>
    </location>
</feature>
<proteinExistence type="predicted"/>
<evidence type="ECO:0000256" key="3">
    <source>
        <dbReference type="ARBA" id="ARBA00023172"/>
    </source>
</evidence>
<dbReference type="Pfam" id="PF07508">
    <property type="entry name" value="Recombinase"/>
    <property type="match status" value="1"/>
</dbReference>
<dbReference type="Gene3D" id="3.40.50.1390">
    <property type="entry name" value="Resolvase, N-terminal catalytic domain"/>
    <property type="match status" value="1"/>
</dbReference>
<keyword evidence="6" id="KW-0175">Coiled coil</keyword>
<dbReference type="InterPro" id="IPR006119">
    <property type="entry name" value="Resolv_N"/>
</dbReference>
<evidence type="ECO:0000259" key="7">
    <source>
        <dbReference type="PROSITE" id="PS51736"/>
    </source>
</evidence>
<dbReference type="Pfam" id="PF13408">
    <property type="entry name" value="Zn_ribbon_recom"/>
    <property type="match status" value="1"/>
</dbReference>
<dbReference type="SMART" id="SM00857">
    <property type="entry name" value="Resolvase"/>
    <property type="match status" value="1"/>
</dbReference>
<dbReference type="Proteomes" id="UP000190906">
    <property type="component" value="Unassembled WGS sequence"/>
</dbReference>